<accession>A0A5R8XXG3</accession>
<dbReference type="PROSITE" id="PS51257">
    <property type="entry name" value="PROKAR_LIPOPROTEIN"/>
    <property type="match status" value="1"/>
</dbReference>
<name>A0A5R8XXG3_9BACT</name>
<dbReference type="SUPFAM" id="SSF159594">
    <property type="entry name" value="XCC0632-like"/>
    <property type="match status" value="1"/>
</dbReference>
<dbReference type="Proteomes" id="UP000308901">
    <property type="component" value="Unassembled WGS sequence"/>
</dbReference>
<gene>
    <name evidence="2" type="ORF">FDK22_13840</name>
</gene>
<dbReference type="RefSeq" id="WP_138153580.1">
    <property type="nucleotide sequence ID" value="NZ_VANU01000007.1"/>
</dbReference>
<evidence type="ECO:0000313" key="2">
    <source>
        <dbReference type="EMBL" id="TLP35734.1"/>
    </source>
</evidence>
<proteinExistence type="predicted"/>
<dbReference type="OrthoDB" id="5568302at2"/>
<keyword evidence="3" id="KW-1185">Reference proteome</keyword>
<evidence type="ECO:0000313" key="3">
    <source>
        <dbReference type="Proteomes" id="UP000308901"/>
    </source>
</evidence>
<dbReference type="Pfam" id="PF03886">
    <property type="entry name" value="ABC_trans_aux"/>
    <property type="match status" value="1"/>
</dbReference>
<evidence type="ECO:0000259" key="1">
    <source>
        <dbReference type="Pfam" id="PF03886"/>
    </source>
</evidence>
<feature type="domain" description="ABC-type transport auxiliary lipoprotein component" evidence="1">
    <location>
        <begin position="30"/>
        <end position="186"/>
    </location>
</feature>
<dbReference type="InterPro" id="IPR005586">
    <property type="entry name" value="ABC_trans_aux"/>
</dbReference>
<sequence length="199" mass="23071">MFKLLSILFISILFTGCFSITKELPAYKTYNLNPDISQEKQAFFDKSIMILEPRTLESLNSKAISYKKDGFISDSYVLSRWSDKPTKLIQQSIASYLNSKNRFKYITTSKIKLASDYTLHSELFEFNQSIENKKSFAKLSIRVYLINNKNKKVEYKNFNYKKETKTIDAIGFVETQNSLVSTFLKDLNIFISSSLENGF</sequence>
<dbReference type="EMBL" id="VANU01000007">
    <property type="protein sequence ID" value="TLP35734.1"/>
    <property type="molecule type" value="Genomic_DNA"/>
</dbReference>
<protein>
    <recommendedName>
        <fullName evidence="1">ABC-type transport auxiliary lipoprotein component domain-containing protein</fullName>
    </recommendedName>
</protein>
<dbReference type="Gene3D" id="3.40.50.10610">
    <property type="entry name" value="ABC-type transport auxiliary lipoprotein component"/>
    <property type="match status" value="1"/>
</dbReference>
<organism evidence="2 3">
    <name type="scientific">Arcobacter arenosus</name>
    <dbReference type="NCBI Taxonomy" id="2576037"/>
    <lineage>
        <taxon>Bacteria</taxon>
        <taxon>Pseudomonadati</taxon>
        <taxon>Campylobacterota</taxon>
        <taxon>Epsilonproteobacteria</taxon>
        <taxon>Campylobacterales</taxon>
        <taxon>Arcobacteraceae</taxon>
        <taxon>Arcobacter</taxon>
    </lineage>
</organism>
<comment type="caution">
    <text evidence="2">The sequence shown here is derived from an EMBL/GenBank/DDBJ whole genome shotgun (WGS) entry which is preliminary data.</text>
</comment>
<dbReference type="AlphaFoldDB" id="A0A5R8XXG3"/>
<reference evidence="2 3" key="1">
    <citation type="submission" date="2019-05" db="EMBL/GenBank/DDBJ databases">
        <title>Arcobacter sp. nov., isolated from sea sediment.</title>
        <authorList>
            <person name="Kim W."/>
        </authorList>
    </citation>
    <scope>NUCLEOTIDE SEQUENCE [LARGE SCALE GENOMIC DNA]</scope>
    <source>
        <strain evidence="2 3">CAU 1517</strain>
    </source>
</reference>